<dbReference type="EMBL" id="CAJVPQ010001315">
    <property type="protein sequence ID" value="CAG8545251.1"/>
    <property type="molecule type" value="Genomic_DNA"/>
</dbReference>
<dbReference type="Proteomes" id="UP000789570">
    <property type="component" value="Unassembled WGS sequence"/>
</dbReference>
<keyword evidence="2" id="KW-1185">Reference proteome</keyword>
<dbReference type="AlphaFoldDB" id="A0A9N9AU99"/>
<proteinExistence type="predicted"/>
<sequence>MFATTFEHNETAYGFNLRGFQAFVPDAFGSDPGKFDNTFEPQMERYYNEIYVYGPDPRFPISPAAIAGAAAYKAVRSQPPKMHTMPYYEDLQTIHLQAISNIKAVAAQEAQNLLARFHLPNIDPNIVIISAEAAAHRLYDHENND</sequence>
<reference evidence="1" key="1">
    <citation type="submission" date="2021-06" db="EMBL/GenBank/DDBJ databases">
        <authorList>
            <person name="Kallberg Y."/>
            <person name="Tangrot J."/>
            <person name="Rosling A."/>
        </authorList>
    </citation>
    <scope>NUCLEOTIDE SEQUENCE</scope>
    <source>
        <strain evidence="1">UK204</strain>
    </source>
</reference>
<name>A0A9N9AU99_9GLOM</name>
<comment type="caution">
    <text evidence="1">The sequence shown here is derived from an EMBL/GenBank/DDBJ whole genome shotgun (WGS) entry which is preliminary data.</text>
</comment>
<protein>
    <submittedName>
        <fullName evidence="1">235_t:CDS:1</fullName>
    </submittedName>
</protein>
<evidence type="ECO:0000313" key="1">
    <source>
        <dbReference type="EMBL" id="CAG8545251.1"/>
    </source>
</evidence>
<evidence type="ECO:0000313" key="2">
    <source>
        <dbReference type="Proteomes" id="UP000789570"/>
    </source>
</evidence>
<gene>
    <name evidence="1" type="ORF">FCALED_LOCUS5842</name>
</gene>
<dbReference type="OrthoDB" id="2306759at2759"/>
<organism evidence="1 2">
    <name type="scientific">Funneliformis caledonium</name>
    <dbReference type="NCBI Taxonomy" id="1117310"/>
    <lineage>
        <taxon>Eukaryota</taxon>
        <taxon>Fungi</taxon>
        <taxon>Fungi incertae sedis</taxon>
        <taxon>Mucoromycota</taxon>
        <taxon>Glomeromycotina</taxon>
        <taxon>Glomeromycetes</taxon>
        <taxon>Glomerales</taxon>
        <taxon>Glomeraceae</taxon>
        <taxon>Funneliformis</taxon>
    </lineage>
</organism>
<accession>A0A9N9AU99</accession>